<dbReference type="RefSeq" id="WP_197641787.1">
    <property type="nucleotide sequence ID" value="NZ_JAEACP010000001.1"/>
</dbReference>
<sequence length="41" mass="4798">MLAQVRAARARRWKAENAEAVADCHKWVKENGMPLCRFRKV</sequence>
<gene>
    <name evidence="2" type="ORF">ACFOD6_15385</name>
</gene>
<evidence type="ECO:0000313" key="2">
    <source>
        <dbReference type="EMBL" id="MFC3087430.1"/>
    </source>
</evidence>
<evidence type="ECO:0000256" key="1">
    <source>
        <dbReference type="ARBA" id="ARBA00022649"/>
    </source>
</evidence>
<comment type="caution">
    <text evidence="2">The sequence shown here is derived from an EMBL/GenBank/DDBJ whole genome shotgun (WGS) entry which is preliminary data.</text>
</comment>
<proteinExistence type="predicted"/>
<dbReference type="Pfam" id="PF07362">
    <property type="entry name" value="CcdA"/>
    <property type="match status" value="1"/>
</dbReference>
<name>A0ABV7DYL5_9RHOB</name>
<organism evidence="2 3">
    <name type="scientific">Tabrizicola soli</name>
    <dbReference type="NCBI Taxonomy" id="2185115"/>
    <lineage>
        <taxon>Bacteria</taxon>
        <taxon>Pseudomonadati</taxon>
        <taxon>Pseudomonadota</taxon>
        <taxon>Alphaproteobacteria</taxon>
        <taxon>Rhodobacterales</taxon>
        <taxon>Paracoccaceae</taxon>
        <taxon>Tabrizicola</taxon>
    </lineage>
</organism>
<dbReference type="InterPro" id="IPR009956">
    <property type="entry name" value="Post-segregation_anti-tox_CcdA"/>
</dbReference>
<dbReference type="EMBL" id="JBHRSM010000025">
    <property type="protein sequence ID" value="MFC3087430.1"/>
    <property type="molecule type" value="Genomic_DNA"/>
</dbReference>
<keyword evidence="3" id="KW-1185">Reference proteome</keyword>
<accession>A0ABV7DYL5</accession>
<protein>
    <submittedName>
        <fullName evidence="2">Type II toxin-antitoxin system CcdA family antitoxin</fullName>
    </submittedName>
</protein>
<evidence type="ECO:0000313" key="3">
    <source>
        <dbReference type="Proteomes" id="UP001595445"/>
    </source>
</evidence>
<reference evidence="3" key="1">
    <citation type="journal article" date="2019" name="Int. J. Syst. Evol. Microbiol.">
        <title>The Global Catalogue of Microorganisms (GCM) 10K type strain sequencing project: providing services to taxonomists for standard genome sequencing and annotation.</title>
        <authorList>
            <consortium name="The Broad Institute Genomics Platform"/>
            <consortium name="The Broad Institute Genome Sequencing Center for Infectious Disease"/>
            <person name="Wu L."/>
            <person name="Ma J."/>
        </authorList>
    </citation>
    <scope>NUCLEOTIDE SEQUENCE [LARGE SCALE GENOMIC DNA]</scope>
    <source>
        <strain evidence="3">KCTC 62102</strain>
    </source>
</reference>
<keyword evidence="1" id="KW-1277">Toxin-antitoxin system</keyword>
<dbReference type="Proteomes" id="UP001595445">
    <property type="component" value="Unassembled WGS sequence"/>
</dbReference>